<protein>
    <submittedName>
        <fullName evidence="1">Uncharacterized protein</fullName>
    </submittedName>
</protein>
<reference evidence="1" key="1">
    <citation type="submission" date="2020-10" db="EMBL/GenBank/DDBJ databases">
        <authorList>
            <person name="Gilroy R."/>
        </authorList>
    </citation>
    <scope>NUCLEOTIDE SEQUENCE</scope>
    <source>
        <strain evidence="1">ChiGjej1B1-2707</strain>
    </source>
</reference>
<accession>A0A9D1A0F7</accession>
<dbReference type="Proteomes" id="UP000824261">
    <property type="component" value="Unassembled WGS sequence"/>
</dbReference>
<organism evidence="1 2">
    <name type="scientific">Candidatus Aveggerthella stercoripullorum</name>
    <dbReference type="NCBI Taxonomy" id="2840688"/>
    <lineage>
        <taxon>Bacteria</taxon>
        <taxon>Bacillati</taxon>
        <taxon>Actinomycetota</taxon>
        <taxon>Coriobacteriia</taxon>
        <taxon>Eggerthellales</taxon>
        <taxon>Eggerthellaceae</taxon>
        <taxon>Eggerthellaceae incertae sedis</taxon>
        <taxon>Candidatus Aveggerthella</taxon>
    </lineage>
</organism>
<name>A0A9D1A0F7_9ACTN</name>
<evidence type="ECO:0000313" key="1">
    <source>
        <dbReference type="EMBL" id="HIR01777.1"/>
    </source>
</evidence>
<dbReference type="EMBL" id="DVGB01000072">
    <property type="protein sequence ID" value="HIR01777.1"/>
    <property type="molecule type" value="Genomic_DNA"/>
</dbReference>
<reference evidence="1" key="2">
    <citation type="journal article" date="2021" name="PeerJ">
        <title>Extensive microbial diversity within the chicken gut microbiome revealed by metagenomics and culture.</title>
        <authorList>
            <person name="Gilroy R."/>
            <person name="Ravi A."/>
            <person name="Getino M."/>
            <person name="Pursley I."/>
            <person name="Horton D.L."/>
            <person name="Alikhan N.F."/>
            <person name="Baker D."/>
            <person name="Gharbi K."/>
            <person name="Hall N."/>
            <person name="Watson M."/>
            <person name="Adriaenssens E.M."/>
            <person name="Foster-Nyarko E."/>
            <person name="Jarju S."/>
            <person name="Secka A."/>
            <person name="Antonio M."/>
            <person name="Oren A."/>
            <person name="Chaudhuri R.R."/>
            <person name="La Ragione R."/>
            <person name="Hildebrand F."/>
            <person name="Pallen M.J."/>
        </authorList>
    </citation>
    <scope>NUCLEOTIDE SEQUENCE</scope>
    <source>
        <strain evidence="1">ChiGjej1B1-2707</strain>
    </source>
</reference>
<sequence>MRTDSDTIYALPLDEARTLFADYLDGEPDAIVLVVSTGSLPETARAAFDSSFERLGWGLCTFLSWPEGLDDAGALFMAIEGLDPCLLVIAEAGAAQLAESAYRQRIPFCSPFRLNCRDCCAFEDFAGMLQDPAQKQRAWAALKALPHRA</sequence>
<gene>
    <name evidence="1" type="ORF">IAA69_05900</name>
</gene>
<evidence type="ECO:0000313" key="2">
    <source>
        <dbReference type="Proteomes" id="UP000824261"/>
    </source>
</evidence>
<dbReference type="AlphaFoldDB" id="A0A9D1A0F7"/>
<comment type="caution">
    <text evidence="1">The sequence shown here is derived from an EMBL/GenBank/DDBJ whole genome shotgun (WGS) entry which is preliminary data.</text>
</comment>
<proteinExistence type="predicted"/>